<accession>A0A221T030</accession>
<dbReference type="AlphaFoldDB" id="A0A221T030"/>
<dbReference type="SUPFAM" id="SSF53822">
    <property type="entry name" value="Periplasmic binding protein-like I"/>
    <property type="match status" value="1"/>
</dbReference>
<evidence type="ECO:0000313" key="1">
    <source>
        <dbReference type="EMBL" id="ASN82255.1"/>
    </source>
</evidence>
<sequence length="283" mass="29480">MTTLTPAIPLGLAIDLSGTASAHTRTFLHATRAWAAGTPGADLTLVSDDRSADGGERAAAELLRRGVRGVVGHYSSRAALAALPLYGTVGVPLLLPAATADTLPGPGRAHVGRLCASDADLHSALGDLTAPWRDAGRLAWHVETSHAAPEAAPAPRGPGTLQVVLGSEAFAREALARPAAPEERWLLVDDAGSPALLALSTPARPIQAFGNRSRWPVPPPRPEAMFYWETWCALDIAFQLASRGRHRVAGQSFNTTCGVLTFGDTGQAETAAHGVWEAPLPVG</sequence>
<evidence type="ECO:0008006" key="3">
    <source>
        <dbReference type="Google" id="ProtNLM"/>
    </source>
</evidence>
<dbReference type="EMBL" id="CP021082">
    <property type="protein sequence ID" value="ASN82255.1"/>
    <property type="molecule type" value="Genomic_DNA"/>
</dbReference>
<keyword evidence="1" id="KW-0614">Plasmid</keyword>
<dbReference type="RefSeq" id="WP_051308238.1">
    <property type="nucleotide sequence ID" value="NZ_CP021082.1"/>
</dbReference>
<dbReference type="InterPro" id="IPR028082">
    <property type="entry name" value="Peripla_BP_I"/>
</dbReference>
<gene>
    <name evidence="1" type="ORF">DFI_13730</name>
</gene>
<geneLocation type="plasmid" evidence="2">
    <name>pdfi1</name>
</geneLocation>
<dbReference type="Proteomes" id="UP000259030">
    <property type="component" value="Plasmid pDFI1"/>
</dbReference>
<dbReference type="KEGG" id="dfc:DFI_13730"/>
<proteinExistence type="predicted"/>
<dbReference type="Gene3D" id="3.40.50.2300">
    <property type="match status" value="1"/>
</dbReference>
<protein>
    <recommendedName>
        <fullName evidence="3">Leucine-binding protein domain-containing protein</fullName>
    </recommendedName>
</protein>
<evidence type="ECO:0000313" key="2">
    <source>
        <dbReference type="Proteomes" id="UP000259030"/>
    </source>
</evidence>
<reference evidence="1 2" key="1">
    <citation type="submission" date="2017-05" db="EMBL/GenBank/DDBJ databases">
        <title>The complete genome sequence of Deinococcus ficus isolated from the rhizosphere of the Ficus religiosa L. in Taiwan.</title>
        <authorList>
            <person name="Wu K.-M."/>
            <person name="Liao T.-L."/>
            <person name="Liu Y.-M."/>
            <person name="Young C.-C."/>
            <person name="Tsai S.-F."/>
        </authorList>
    </citation>
    <scope>NUCLEOTIDE SEQUENCE [LARGE SCALE GENOMIC DNA]</scope>
    <source>
        <strain evidence="1 2">CC-FR2-10</strain>
        <plasmid evidence="2">pdfi1</plasmid>
    </source>
</reference>
<organism evidence="1 2">
    <name type="scientific">Deinococcus ficus</name>
    <dbReference type="NCBI Taxonomy" id="317577"/>
    <lineage>
        <taxon>Bacteria</taxon>
        <taxon>Thermotogati</taxon>
        <taxon>Deinococcota</taxon>
        <taxon>Deinococci</taxon>
        <taxon>Deinococcales</taxon>
        <taxon>Deinococcaceae</taxon>
        <taxon>Deinococcus</taxon>
    </lineage>
</organism>
<dbReference type="STRING" id="317577.GCA_000419625_02936"/>
<name>A0A221T030_9DEIO</name>
<keyword evidence="2" id="KW-1185">Reference proteome</keyword>